<organism evidence="2 3">
    <name type="scientific">Alicyclobacillus vulcanalis</name>
    <dbReference type="NCBI Taxonomy" id="252246"/>
    <lineage>
        <taxon>Bacteria</taxon>
        <taxon>Bacillati</taxon>
        <taxon>Bacillota</taxon>
        <taxon>Bacilli</taxon>
        <taxon>Bacillales</taxon>
        <taxon>Alicyclobacillaceae</taxon>
        <taxon>Alicyclobacillus</taxon>
    </lineage>
</organism>
<dbReference type="OrthoDB" id="2376646at2"/>
<keyword evidence="1" id="KW-0472">Membrane</keyword>
<name>A0A1N7KN74_9BACL</name>
<dbReference type="EMBL" id="FTOO01000002">
    <property type="protein sequence ID" value="SIS63053.1"/>
    <property type="molecule type" value="Genomic_DNA"/>
</dbReference>
<dbReference type="Proteomes" id="UP000186156">
    <property type="component" value="Unassembled WGS sequence"/>
</dbReference>
<evidence type="ECO:0000256" key="1">
    <source>
        <dbReference type="SAM" id="Phobius"/>
    </source>
</evidence>
<accession>A0A1N7KN74</accession>
<feature type="transmembrane region" description="Helical" evidence="1">
    <location>
        <begin position="20"/>
        <end position="53"/>
    </location>
</feature>
<dbReference type="AlphaFoldDB" id="A0A1N7KN74"/>
<keyword evidence="3" id="KW-1185">Reference proteome</keyword>
<evidence type="ECO:0000313" key="3">
    <source>
        <dbReference type="Proteomes" id="UP000186156"/>
    </source>
</evidence>
<reference evidence="3" key="1">
    <citation type="submission" date="2017-01" db="EMBL/GenBank/DDBJ databases">
        <authorList>
            <person name="Varghese N."/>
            <person name="Submissions S."/>
        </authorList>
    </citation>
    <scope>NUCLEOTIDE SEQUENCE [LARGE SCALE GENOMIC DNA]</scope>
    <source>
        <strain evidence="3">DSM 16176</strain>
    </source>
</reference>
<proteinExistence type="predicted"/>
<dbReference type="Pfam" id="PF10031">
    <property type="entry name" value="DUF2273"/>
    <property type="match status" value="1"/>
</dbReference>
<gene>
    <name evidence="2" type="ORF">SAMN05421799_10269</name>
</gene>
<dbReference type="RefSeq" id="WP_076344843.1">
    <property type="nucleotide sequence ID" value="NZ_FTOO01000002.1"/>
</dbReference>
<protein>
    <submittedName>
        <fullName evidence="2">Small integral membrane protein</fullName>
    </submittedName>
</protein>
<keyword evidence="1" id="KW-0812">Transmembrane</keyword>
<evidence type="ECO:0000313" key="2">
    <source>
        <dbReference type="EMBL" id="SIS63053.1"/>
    </source>
</evidence>
<dbReference type="STRING" id="252246.SAMN05421799_10269"/>
<dbReference type="InterPro" id="IPR018730">
    <property type="entry name" value="DUF2273"/>
</dbReference>
<sequence length="76" mass="9034">MNGLWKAWAWFSSLPHRYHGLAAAVLFWILWMIFGFWRVLLLAVLAAAGYALGRVWEEQQSWRRVLERLLTDRTTE</sequence>
<keyword evidence="1" id="KW-1133">Transmembrane helix</keyword>